<feature type="region of interest" description="Disordered" evidence="1">
    <location>
        <begin position="513"/>
        <end position="546"/>
    </location>
</feature>
<proteinExistence type="predicted"/>
<dbReference type="GO" id="GO:0031106">
    <property type="term" value="P:septin ring organization"/>
    <property type="evidence" value="ECO:0007669"/>
    <property type="project" value="TreeGrafter"/>
</dbReference>
<comment type="caution">
    <text evidence="3">The sequence shown here is derived from an EMBL/GenBank/DDBJ whole genome shotgun (WGS) entry which is preliminary data.</text>
</comment>
<organism evidence="3 4">
    <name type="scientific">Tetrapyrgos nigripes</name>
    <dbReference type="NCBI Taxonomy" id="182062"/>
    <lineage>
        <taxon>Eukaryota</taxon>
        <taxon>Fungi</taxon>
        <taxon>Dikarya</taxon>
        <taxon>Basidiomycota</taxon>
        <taxon>Agaricomycotina</taxon>
        <taxon>Agaricomycetes</taxon>
        <taxon>Agaricomycetidae</taxon>
        <taxon>Agaricales</taxon>
        <taxon>Marasmiineae</taxon>
        <taxon>Marasmiaceae</taxon>
        <taxon>Tetrapyrgos</taxon>
    </lineage>
</organism>
<evidence type="ECO:0000256" key="1">
    <source>
        <dbReference type="SAM" id="MobiDB-lite"/>
    </source>
</evidence>
<evidence type="ECO:0000313" key="3">
    <source>
        <dbReference type="EMBL" id="KAF5355349.1"/>
    </source>
</evidence>
<evidence type="ECO:0000313" key="4">
    <source>
        <dbReference type="Proteomes" id="UP000559256"/>
    </source>
</evidence>
<dbReference type="OrthoDB" id="1594986at2759"/>
<dbReference type="PANTHER" id="PTHR47339">
    <property type="entry name" value="CELL DIVISION CONTROL PROTEIN 24"/>
    <property type="match status" value="1"/>
</dbReference>
<name>A0A8H5G042_9AGAR</name>
<dbReference type="Pfam" id="PF06395">
    <property type="entry name" value="CDC24"/>
    <property type="match status" value="1"/>
</dbReference>
<dbReference type="GO" id="GO:0005085">
    <property type="term" value="F:guanyl-nucleotide exchange factor activity"/>
    <property type="evidence" value="ECO:0007669"/>
    <property type="project" value="InterPro"/>
</dbReference>
<dbReference type="AlphaFoldDB" id="A0A8H5G042"/>
<dbReference type="PANTHER" id="PTHR47339:SF1">
    <property type="entry name" value="CELL DIVISION CONTROL PROTEIN 24"/>
    <property type="match status" value="1"/>
</dbReference>
<sequence length="650" mass="73407">MTSMTSTDNLRASCAALRSNLLSLKNFASRYLYELLDADDPKLSIQTLCRSALPLCYLFNLLPEQFFPKIDVDLEATDEHSRSIAIALFAMNAKRVLGCQYFTLGEILHEDTEGLQKAVNALSAIIHLLPDSEFDRGTTPSPSNPAISVSGSTAHPASSDFTDTLNETIWKNRVRTMLNSERRYVKAVEVIERYSVALREHGPESIQETVAHVFPKKFFTFIRKFCIQLECTAQLPPQNQRWGRLFADTAMDIQILYKIYCVNRILAETKLHEQDTRLLQMQAHPSSSSSITQLLDRPLEHLSDYEYFFDALVAASDSDNAHYEELLTGRAIIKATVAGVHFAQKQTKTQEIIEMLKSRVSDWKDLIIDDAGFFDRRGTFLVRINEGAPLYSEFYLFEKELVFFHDRLTTTTSRVGGRRKTVSSTINPSAKPMPLNLTCHVPATQVESITLSFQSNGGSFSRAYSEDIISSPSIYELAISSRSDTLAVMFQGQDRAKLWQTSIERCRTEALAHEAKSGSPSPSQFNAQLAKSHAMAPGLSPDKQPHPEVLDISDVSPTKDRFAAISNEKRIIVRLNLGNSDFHIHVDLPVTYEELMMRIWWKLKLCRGRMQFDYPTVSYLDVDGREEVITPKKDLTSIFSQGPPTVLYVR</sequence>
<dbReference type="Pfam" id="PF00621">
    <property type="entry name" value="RhoGEF"/>
    <property type="match status" value="1"/>
</dbReference>
<gene>
    <name evidence="3" type="ORF">D9758_006095</name>
</gene>
<dbReference type="InterPro" id="IPR053026">
    <property type="entry name" value="CDC42_GEF"/>
</dbReference>
<dbReference type="GO" id="GO:0000935">
    <property type="term" value="C:division septum"/>
    <property type="evidence" value="ECO:0007669"/>
    <property type="project" value="TreeGrafter"/>
</dbReference>
<dbReference type="Proteomes" id="UP000559256">
    <property type="component" value="Unassembled WGS sequence"/>
</dbReference>
<dbReference type="PROSITE" id="PS50010">
    <property type="entry name" value="DH_2"/>
    <property type="match status" value="1"/>
</dbReference>
<evidence type="ECO:0000259" key="2">
    <source>
        <dbReference type="PROSITE" id="PS50010"/>
    </source>
</evidence>
<dbReference type="Gene3D" id="1.20.900.10">
    <property type="entry name" value="Dbl homology (DH) domain"/>
    <property type="match status" value="1"/>
</dbReference>
<feature type="compositionally biased region" description="Polar residues" evidence="1">
    <location>
        <begin position="518"/>
        <end position="529"/>
    </location>
</feature>
<dbReference type="GO" id="GO:0030010">
    <property type="term" value="P:establishment of cell polarity"/>
    <property type="evidence" value="ECO:0007669"/>
    <property type="project" value="TreeGrafter"/>
</dbReference>
<feature type="domain" description="DH" evidence="2">
    <location>
        <begin position="169"/>
        <end position="343"/>
    </location>
</feature>
<feature type="region of interest" description="Disordered" evidence="1">
    <location>
        <begin position="136"/>
        <end position="155"/>
    </location>
</feature>
<dbReference type="GO" id="GO:0005634">
    <property type="term" value="C:nucleus"/>
    <property type="evidence" value="ECO:0007669"/>
    <property type="project" value="TreeGrafter"/>
</dbReference>
<dbReference type="SUPFAM" id="SSF48065">
    <property type="entry name" value="DBL homology domain (DH-domain)"/>
    <property type="match status" value="1"/>
</dbReference>
<feature type="compositionally biased region" description="Polar residues" evidence="1">
    <location>
        <begin position="138"/>
        <end position="155"/>
    </location>
</feature>
<accession>A0A8H5G042</accession>
<dbReference type="InterPro" id="IPR035899">
    <property type="entry name" value="DBL_dom_sf"/>
</dbReference>
<dbReference type="GO" id="GO:0005737">
    <property type="term" value="C:cytoplasm"/>
    <property type="evidence" value="ECO:0007669"/>
    <property type="project" value="TreeGrafter"/>
</dbReference>
<dbReference type="InterPro" id="IPR010481">
    <property type="entry name" value="Cdc24/Scd1_N"/>
</dbReference>
<keyword evidence="4" id="KW-1185">Reference proteome</keyword>
<reference evidence="3 4" key="1">
    <citation type="journal article" date="2020" name="ISME J.">
        <title>Uncovering the hidden diversity of litter-decomposition mechanisms in mushroom-forming fungi.</title>
        <authorList>
            <person name="Floudas D."/>
            <person name="Bentzer J."/>
            <person name="Ahren D."/>
            <person name="Johansson T."/>
            <person name="Persson P."/>
            <person name="Tunlid A."/>
        </authorList>
    </citation>
    <scope>NUCLEOTIDE SEQUENCE [LARGE SCALE GENOMIC DNA]</scope>
    <source>
        <strain evidence="3 4">CBS 291.85</strain>
    </source>
</reference>
<dbReference type="EMBL" id="JAACJM010000057">
    <property type="protein sequence ID" value="KAF5355349.1"/>
    <property type="molecule type" value="Genomic_DNA"/>
</dbReference>
<protein>
    <recommendedName>
        <fullName evidence="2">DH domain-containing protein</fullName>
    </recommendedName>
</protein>
<dbReference type="GO" id="GO:0043332">
    <property type="term" value="C:mating projection tip"/>
    <property type="evidence" value="ECO:0007669"/>
    <property type="project" value="TreeGrafter"/>
</dbReference>
<dbReference type="InterPro" id="IPR000219">
    <property type="entry name" value="DH_dom"/>
</dbReference>